<keyword evidence="4" id="KW-0456">Lyase</keyword>
<evidence type="ECO:0000256" key="3">
    <source>
        <dbReference type="ARBA" id="ARBA00022833"/>
    </source>
</evidence>
<dbReference type="SUPFAM" id="SSF51316">
    <property type="entry name" value="Mss4-like"/>
    <property type="match status" value="1"/>
</dbReference>
<evidence type="ECO:0000313" key="6">
    <source>
        <dbReference type="EMBL" id="MXO00987.1"/>
    </source>
</evidence>
<name>A0A6N8TCJ2_SHIZO</name>
<proteinExistence type="inferred from homology"/>
<dbReference type="InterPro" id="IPR011057">
    <property type="entry name" value="Mss4-like_sf"/>
</dbReference>
<accession>A0A6N8TCJ2</accession>
<dbReference type="AlphaFoldDB" id="A0A6N8TCJ2"/>
<gene>
    <name evidence="6" type="ORF">GR156_11775</name>
</gene>
<evidence type="ECO:0000259" key="5">
    <source>
        <dbReference type="PROSITE" id="PS51891"/>
    </source>
</evidence>
<dbReference type="PANTHER" id="PTHR33337:SF40">
    <property type="entry name" value="CENP-V_GFA DOMAIN-CONTAINING PROTEIN-RELATED"/>
    <property type="match status" value="1"/>
</dbReference>
<feature type="domain" description="CENP-V/GFA" evidence="5">
    <location>
        <begin position="3"/>
        <end position="120"/>
    </location>
</feature>
<sequence>MNREGGCACGAIRFTTGAAPLGTGACHCTNCQKFSGGGPNYVALLPKGALSVARGAPKLFCDRGDSGGAVQRAFCPDCGTPLWSIPESAPFMTVKVGAFDDSADLGPMLHIYCVSAPAWHPIPEGMARFDKMPPPHTAPA</sequence>
<dbReference type="PROSITE" id="PS51257">
    <property type="entry name" value="PROKAR_LIPOPROTEIN"/>
    <property type="match status" value="1"/>
</dbReference>
<dbReference type="RefSeq" id="WP_160786367.1">
    <property type="nucleotide sequence ID" value="NZ_CP086610.1"/>
</dbReference>
<dbReference type="PANTHER" id="PTHR33337">
    <property type="entry name" value="GFA DOMAIN-CONTAINING PROTEIN"/>
    <property type="match status" value="1"/>
</dbReference>
<evidence type="ECO:0000256" key="2">
    <source>
        <dbReference type="ARBA" id="ARBA00022723"/>
    </source>
</evidence>
<dbReference type="InterPro" id="IPR006913">
    <property type="entry name" value="CENP-V/GFA"/>
</dbReference>
<dbReference type="PROSITE" id="PS51891">
    <property type="entry name" value="CENP_V_GFA"/>
    <property type="match status" value="1"/>
</dbReference>
<keyword evidence="3" id="KW-0862">Zinc</keyword>
<dbReference type="GO" id="GO:0046872">
    <property type="term" value="F:metal ion binding"/>
    <property type="evidence" value="ECO:0007669"/>
    <property type="project" value="UniProtKB-KW"/>
</dbReference>
<comment type="similarity">
    <text evidence="1">Belongs to the Gfa family.</text>
</comment>
<dbReference type="Gene3D" id="3.90.1590.10">
    <property type="entry name" value="glutathione-dependent formaldehyde- activating enzyme (gfa)"/>
    <property type="match status" value="1"/>
</dbReference>
<comment type="caution">
    <text evidence="6">The sequence shown here is derived from an EMBL/GenBank/DDBJ whole genome shotgun (WGS) entry which is preliminary data.</text>
</comment>
<organism evidence="6 7">
    <name type="scientific">Shinella zoogloeoides</name>
    <name type="common">Crabtreella saccharophila</name>
    <dbReference type="NCBI Taxonomy" id="352475"/>
    <lineage>
        <taxon>Bacteria</taxon>
        <taxon>Pseudomonadati</taxon>
        <taxon>Pseudomonadota</taxon>
        <taxon>Alphaproteobacteria</taxon>
        <taxon>Hyphomicrobiales</taxon>
        <taxon>Rhizobiaceae</taxon>
        <taxon>Shinella</taxon>
    </lineage>
</organism>
<evidence type="ECO:0000256" key="1">
    <source>
        <dbReference type="ARBA" id="ARBA00005495"/>
    </source>
</evidence>
<dbReference type="GO" id="GO:0016846">
    <property type="term" value="F:carbon-sulfur lyase activity"/>
    <property type="evidence" value="ECO:0007669"/>
    <property type="project" value="InterPro"/>
</dbReference>
<dbReference type="Proteomes" id="UP000440304">
    <property type="component" value="Unassembled WGS sequence"/>
</dbReference>
<evidence type="ECO:0000313" key="7">
    <source>
        <dbReference type="Proteomes" id="UP000440304"/>
    </source>
</evidence>
<reference evidence="6 7" key="1">
    <citation type="submission" date="2019-12" db="EMBL/GenBank/DDBJ databases">
        <title>Shinella granuli gen. nov., sp. nov., and proposal of the reclassification of Zoogloea ramigera ATCC 19623 as Shinella zoogloeoides sp. nov.</title>
        <authorList>
            <person name="Gao J."/>
        </authorList>
    </citation>
    <scope>NUCLEOTIDE SEQUENCE [LARGE SCALE GENOMIC DNA]</scope>
    <source>
        <strain evidence="6 7">DSM 287</strain>
    </source>
</reference>
<dbReference type="Pfam" id="PF04828">
    <property type="entry name" value="GFA"/>
    <property type="match status" value="1"/>
</dbReference>
<protein>
    <submittedName>
        <fullName evidence="6">GFA family protein</fullName>
    </submittedName>
</protein>
<dbReference type="OrthoDB" id="9807246at2"/>
<evidence type="ECO:0000256" key="4">
    <source>
        <dbReference type="ARBA" id="ARBA00023239"/>
    </source>
</evidence>
<dbReference type="EMBL" id="WUML01000008">
    <property type="protein sequence ID" value="MXO00987.1"/>
    <property type="molecule type" value="Genomic_DNA"/>
</dbReference>
<keyword evidence="2" id="KW-0479">Metal-binding</keyword>